<dbReference type="EMBL" id="LVJN01000020">
    <property type="protein sequence ID" value="OSM01549.1"/>
    <property type="molecule type" value="Genomic_DNA"/>
</dbReference>
<keyword evidence="2" id="KW-0175">Coiled coil</keyword>
<protein>
    <submittedName>
        <fullName evidence="4">Putative RND family efflux transporter MFP subunit</fullName>
    </submittedName>
</protein>
<accession>A0A1Y2K0S4</accession>
<evidence type="ECO:0000313" key="4">
    <source>
        <dbReference type="EMBL" id="OSM01549.1"/>
    </source>
</evidence>
<dbReference type="GO" id="GO:1990281">
    <property type="term" value="C:efflux pump complex"/>
    <property type="evidence" value="ECO:0007669"/>
    <property type="project" value="TreeGrafter"/>
</dbReference>
<organism evidence="4 5">
    <name type="scientific">Magnetofaba australis IT-1</name>
    <dbReference type="NCBI Taxonomy" id="1434232"/>
    <lineage>
        <taxon>Bacteria</taxon>
        <taxon>Pseudomonadati</taxon>
        <taxon>Pseudomonadota</taxon>
        <taxon>Magnetococcia</taxon>
        <taxon>Magnetococcales</taxon>
        <taxon>Magnetococcaceae</taxon>
        <taxon>Magnetofaba</taxon>
    </lineage>
</organism>
<dbReference type="Gene3D" id="2.40.30.170">
    <property type="match status" value="1"/>
</dbReference>
<evidence type="ECO:0000256" key="2">
    <source>
        <dbReference type="SAM" id="Coils"/>
    </source>
</evidence>
<evidence type="ECO:0000313" key="5">
    <source>
        <dbReference type="Proteomes" id="UP000194003"/>
    </source>
</evidence>
<name>A0A1Y2K0S4_9PROT</name>
<dbReference type="InterPro" id="IPR006143">
    <property type="entry name" value="RND_pump_MFP"/>
</dbReference>
<dbReference type="STRING" id="1434232.MAIT1_01545"/>
<dbReference type="Pfam" id="PF25917">
    <property type="entry name" value="BSH_RND"/>
    <property type="match status" value="1"/>
</dbReference>
<dbReference type="Gene3D" id="1.10.287.470">
    <property type="entry name" value="Helix hairpin bin"/>
    <property type="match status" value="1"/>
</dbReference>
<proteinExistence type="inferred from homology"/>
<sequence length="323" mass="34534">MAKTQPAAVAVTTQAISELIEPPTYRAPAQAVALRRANLTAQVAGAVAQTLVEVGDAVKQGQPLAQLDDWEIQLQARQAEAAVAVLRAQLQLADQQLARAKQLKAKGQASAELLDQRVSERRVTAARIDEGLAALRSARERLRKMTLRAPFDGVITARMAQAGAWAAPGEPQFELVDPTALELTAELESGRLALLRSGRALRFESGGQTYAVTLRAVTPLQDAATRAQSVRLRFDGAAPVAGASGVLTWEADAPHLPARLLTRRDGTLGVFLQSGEQARFHALPQAEEGRMARIPDALLNEHVIIRGREALHDGAAITLSNDS</sequence>
<reference evidence="4 5" key="1">
    <citation type="journal article" date="2016" name="BMC Genomics">
        <title>Combined genomic and structural analyses of a cultured magnetotactic bacterium reveals its niche adaptation to a dynamic environment.</title>
        <authorList>
            <person name="Araujo A.C."/>
            <person name="Morillo V."/>
            <person name="Cypriano J."/>
            <person name="Teixeira L.C."/>
            <person name="Leao P."/>
            <person name="Lyra S."/>
            <person name="Almeida L.G."/>
            <person name="Bazylinski D.A."/>
            <person name="Vasconcellos A.T."/>
            <person name="Abreu F."/>
            <person name="Lins U."/>
        </authorList>
    </citation>
    <scope>NUCLEOTIDE SEQUENCE [LARGE SCALE GENOMIC DNA]</scope>
    <source>
        <strain evidence="4 5">IT-1</strain>
    </source>
</reference>
<feature type="domain" description="Multidrug resistance protein MdtA-like barrel-sandwich hybrid" evidence="3">
    <location>
        <begin position="35"/>
        <end position="176"/>
    </location>
</feature>
<evidence type="ECO:0000256" key="1">
    <source>
        <dbReference type="ARBA" id="ARBA00009477"/>
    </source>
</evidence>
<dbReference type="PANTHER" id="PTHR30469:SF15">
    <property type="entry name" value="HLYD FAMILY OF SECRETION PROTEINS"/>
    <property type="match status" value="1"/>
</dbReference>
<dbReference type="SUPFAM" id="SSF111369">
    <property type="entry name" value="HlyD-like secretion proteins"/>
    <property type="match status" value="1"/>
</dbReference>
<keyword evidence="5" id="KW-1185">Reference proteome</keyword>
<dbReference type="Gene3D" id="2.40.50.100">
    <property type="match status" value="1"/>
</dbReference>
<dbReference type="PANTHER" id="PTHR30469">
    <property type="entry name" value="MULTIDRUG RESISTANCE PROTEIN MDTA"/>
    <property type="match status" value="1"/>
</dbReference>
<dbReference type="GO" id="GO:0015562">
    <property type="term" value="F:efflux transmembrane transporter activity"/>
    <property type="evidence" value="ECO:0007669"/>
    <property type="project" value="TreeGrafter"/>
</dbReference>
<dbReference type="Proteomes" id="UP000194003">
    <property type="component" value="Unassembled WGS sequence"/>
</dbReference>
<dbReference type="NCBIfam" id="TIGR01730">
    <property type="entry name" value="RND_mfp"/>
    <property type="match status" value="1"/>
</dbReference>
<feature type="coiled-coil region" evidence="2">
    <location>
        <begin position="76"/>
        <end position="103"/>
    </location>
</feature>
<dbReference type="InterPro" id="IPR058625">
    <property type="entry name" value="MdtA-like_BSH"/>
</dbReference>
<gene>
    <name evidence="4" type="ORF">MAIT1_01545</name>
</gene>
<comment type="caution">
    <text evidence="4">The sequence shown here is derived from an EMBL/GenBank/DDBJ whole genome shotgun (WGS) entry which is preliminary data.</text>
</comment>
<evidence type="ECO:0000259" key="3">
    <source>
        <dbReference type="Pfam" id="PF25917"/>
    </source>
</evidence>
<dbReference type="AlphaFoldDB" id="A0A1Y2K0S4"/>
<comment type="similarity">
    <text evidence="1">Belongs to the membrane fusion protein (MFP) (TC 8.A.1) family.</text>
</comment>